<evidence type="ECO:0000313" key="2">
    <source>
        <dbReference type="EMBL" id="RRT45190.1"/>
    </source>
</evidence>
<accession>A0A426Y0N3</accession>
<feature type="region of interest" description="Disordered" evidence="1">
    <location>
        <begin position="219"/>
        <end position="243"/>
    </location>
</feature>
<protein>
    <submittedName>
        <fullName evidence="2">Uncharacterized protein</fullName>
    </submittedName>
</protein>
<evidence type="ECO:0000313" key="3">
    <source>
        <dbReference type="Proteomes" id="UP000287651"/>
    </source>
</evidence>
<dbReference type="AlphaFoldDB" id="A0A426Y0N3"/>
<feature type="compositionally biased region" description="Basic and acidic residues" evidence="1">
    <location>
        <begin position="226"/>
        <end position="243"/>
    </location>
</feature>
<sequence length="243" mass="26692">MRALVVASAPVHLLPLRSPLREVDEAEAVMRALADAYSPPHTHPSHYWRCHRQPEPSRLMGTAGGVSPRGRGGDDQSPHPVHLLFPSRSPLKEVDEVEVAVRALADSGRDEREGERRQWPETSRSPSHNPPPLLLALTPQGGGSDCQSSGRHLLSPSRSPLPLLLLSLSTRTLTTNGNKRRRGGSQSPRDRLYPIHLPKGCVTRGGEEVVEAEAVMRALADGDSGDSGRGEHERERRECVRWQ</sequence>
<comment type="caution">
    <text evidence="2">The sequence shown here is derived from an EMBL/GenBank/DDBJ whole genome shotgun (WGS) entry which is preliminary data.</text>
</comment>
<feature type="region of interest" description="Disordered" evidence="1">
    <location>
        <begin position="55"/>
        <end position="88"/>
    </location>
</feature>
<feature type="region of interest" description="Disordered" evidence="1">
    <location>
        <begin position="170"/>
        <end position="194"/>
    </location>
</feature>
<proteinExistence type="predicted"/>
<evidence type="ECO:0000256" key="1">
    <source>
        <dbReference type="SAM" id="MobiDB-lite"/>
    </source>
</evidence>
<dbReference type="EMBL" id="AMZH03016001">
    <property type="protein sequence ID" value="RRT45190.1"/>
    <property type="molecule type" value="Genomic_DNA"/>
</dbReference>
<gene>
    <name evidence="2" type="ORF">B296_00039467</name>
</gene>
<feature type="region of interest" description="Disordered" evidence="1">
    <location>
        <begin position="103"/>
        <end position="158"/>
    </location>
</feature>
<organism evidence="2 3">
    <name type="scientific">Ensete ventricosum</name>
    <name type="common">Abyssinian banana</name>
    <name type="synonym">Musa ensete</name>
    <dbReference type="NCBI Taxonomy" id="4639"/>
    <lineage>
        <taxon>Eukaryota</taxon>
        <taxon>Viridiplantae</taxon>
        <taxon>Streptophyta</taxon>
        <taxon>Embryophyta</taxon>
        <taxon>Tracheophyta</taxon>
        <taxon>Spermatophyta</taxon>
        <taxon>Magnoliopsida</taxon>
        <taxon>Liliopsida</taxon>
        <taxon>Zingiberales</taxon>
        <taxon>Musaceae</taxon>
        <taxon>Ensete</taxon>
    </lineage>
</organism>
<reference evidence="2 3" key="1">
    <citation type="journal article" date="2014" name="Agronomy (Basel)">
        <title>A Draft Genome Sequence for Ensete ventricosum, the Drought-Tolerant Tree Against Hunger.</title>
        <authorList>
            <person name="Harrison J."/>
            <person name="Moore K.A."/>
            <person name="Paszkiewicz K."/>
            <person name="Jones T."/>
            <person name="Grant M."/>
            <person name="Ambacheew D."/>
            <person name="Muzemil S."/>
            <person name="Studholme D.J."/>
        </authorList>
    </citation>
    <scope>NUCLEOTIDE SEQUENCE [LARGE SCALE GENOMIC DNA]</scope>
</reference>
<name>A0A426Y0N3_ENSVE</name>
<dbReference type="Proteomes" id="UP000287651">
    <property type="component" value="Unassembled WGS sequence"/>
</dbReference>
<feature type="compositionally biased region" description="Basic and acidic residues" evidence="1">
    <location>
        <begin position="107"/>
        <end position="119"/>
    </location>
</feature>